<gene>
    <name evidence="4" type="ORF">AOB60_24730</name>
</gene>
<dbReference type="PROSITE" id="PS51257">
    <property type="entry name" value="PROKAR_LIPOPROTEIN"/>
    <property type="match status" value="1"/>
</dbReference>
<keyword evidence="4" id="KW-0808">Transferase</keyword>
<dbReference type="AlphaFoldDB" id="A0A2N8P905"/>
<protein>
    <submittedName>
        <fullName evidence="4">Serine/threonine protein kinase</fullName>
    </submittedName>
</protein>
<evidence type="ECO:0000313" key="5">
    <source>
        <dbReference type="Proteomes" id="UP000236047"/>
    </source>
</evidence>
<evidence type="ECO:0000256" key="1">
    <source>
        <dbReference type="SAM" id="MobiDB-lite"/>
    </source>
</evidence>
<accession>A0A2N8P905</accession>
<feature type="signal peptide" evidence="2">
    <location>
        <begin position="1"/>
        <end position="29"/>
    </location>
</feature>
<feature type="domain" description="DUF4232" evidence="3">
    <location>
        <begin position="104"/>
        <end position="230"/>
    </location>
</feature>
<organism evidence="4 5">
    <name type="scientific">Streptomyces noursei</name>
    <name type="common">Streptomyces albulus</name>
    <dbReference type="NCBI Taxonomy" id="1971"/>
    <lineage>
        <taxon>Bacteria</taxon>
        <taxon>Bacillati</taxon>
        <taxon>Actinomycetota</taxon>
        <taxon>Actinomycetes</taxon>
        <taxon>Kitasatosporales</taxon>
        <taxon>Streptomycetaceae</taxon>
        <taxon>Streptomyces</taxon>
    </lineage>
</organism>
<sequence length="236" mass="23323">MSLTIKTLGRGRRVAAGSLIAVTALTLSACQNGTDSASSQSSSAAAPATSSASRAQGAPSTGGSPQSAGNAARPSSVAKPSAGTSGVPSASQANPSAMTASDRCTAENMSLRLGRTDVGAGNIRVPLVFTNKGKKACSLRGYPGVSLIQRDGSAVGTPASREGGAGGSVRLQPGQSAHAVLHTVNDGVSDIPCWKDSQIVFVYPPGSKESMTTNSGGLRVCGGTFTVTAMEAGVPS</sequence>
<name>A0A2N8P905_STRNR</name>
<feature type="compositionally biased region" description="Polar residues" evidence="1">
    <location>
        <begin position="82"/>
        <end position="99"/>
    </location>
</feature>
<evidence type="ECO:0000313" key="4">
    <source>
        <dbReference type="EMBL" id="PNE37507.1"/>
    </source>
</evidence>
<proteinExistence type="predicted"/>
<feature type="compositionally biased region" description="Polar residues" evidence="1">
    <location>
        <begin position="58"/>
        <end position="69"/>
    </location>
</feature>
<dbReference type="Proteomes" id="UP000236047">
    <property type="component" value="Unassembled WGS sequence"/>
</dbReference>
<comment type="caution">
    <text evidence="4">The sequence shown here is derived from an EMBL/GenBank/DDBJ whole genome shotgun (WGS) entry which is preliminary data.</text>
</comment>
<dbReference type="RefSeq" id="WP_102925181.1">
    <property type="nucleotide sequence ID" value="NZ_LJSN01000003.1"/>
</dbReference>
<keyword evidence="2" id="KW-0732">Signal</keyword>
<keyword evidence="4" id="KW-0723">Serine/threonine-protein kinase</keyword>
<feature type="region of interest" description="Disordered" evidence="1">
    <location>
        <begin position="32"/>
        <end position="103"/>
    </location>
</feature>
<feature type="chain" id="PRO_5039145394" evidence="2">
    <location>
        <begin position="30"/>
        <end position="236"/>
    </location>
</feature>
<dbReference type="GO" id="GO:0004674">
    <property type="term" value="F:protein serine/threonine kinase activity"/>
    <property type="evidence" value="ECO:0007669"/>
    <property type="project" value="UniProtKB-KW"/>
</dbReference>
<feature type="compositionally biased region" description="Low complexity" evidence="1">
    <location>
        <begin position="36"/>
        <end position="55"/>
    </location>
</feature>
<dbReference type="EMBL" id="LJSN01000003">
    <property type="protein sequence ID" value="PNE37507.1"/>
    <property type="molecule type" value="Genomic_DNA"/>
</dbReference>
<evidence type="ECO:0000259" key="3">
    <source>
        <dbReference type="Pfam" id="PF14016"/>
    </source>
</evidence>
<evidence type="ECO:0000256" key="2">
    <source>
        <dbReference type="SAM" id="SignalP"/>
    </source>
</evidence>
<reference evidence="5" key="1">
    <citation type="submission" date="2015-09" db="EMBL/GenBank/DDBJ databases">
        <authorList>
            <person name="Graham D.E."/>
            <person name="Mahan K.M."/>
            <person name="Klingeman D.M."/>
            <person name="Fida T."/>
            <person name="Giannone R.J."/>
            <person name="Hettich R.L."/>
            <person name="Parry R.J."/>
            <person name="Spain J.C."/>
        </authorList>
    </citation>
    <scope>NUCLEOTIDE SEQUENCE [LARGE SCALE GENOMIC DNA]</scope>
    <source>
        <strain evidence="5">JCM 4701</strain>
    </source>
</reference>
<dbReference type="Pfam" id="PF14016">
    <property type="entry name" value="DUF4232"/>
    <property type="match status" value="1"/>
</dbReference>
<dbReference type="InterPro" id="IPR025326">
    <property type="entry name" value="DUF4232"/>
</dbReference>
<keyword evidence="5" id="KW-1185">Reference proteome</keyword>
<keyword evidence="4" id="KW-0418">Kinase</keyword>